<protein>
    <submittedName>
        <fullName evidence="1">Uncharacterized protein</fullName>
    </submittedName>
</protein>
<evidence type="ECO:0000313" key="2">
    <source>
        <dbReference type="Proteomes" id="UP001596170"/>
    </source>
</evidence>
<dbReference type="EMBL" id="JBHSRI010000018">
    <property type="protein sequence ID" value="MFC6039963.1"/>
    <property type="molecule type" value="Genomic_DNA"/>
</dbReference>
<name>A0ABW1LA45_9BACL</name>
<sequence length="113" mass="13123">MITTKPLLSFLLTLDKEEEKNYHLWITTNGEGYIQRLLPDKSSTFKLDASSVKELSKLINEQEKVPLIGKIRIASVLRILTILSSREFLNIYKARMESCQLVAFLLYNYEIIQ</sequence>
<dbReference type="Proteomes" id="UP001596170">
    <property type="component" value="Unassembled WGS sequence"/>
</dbReference>
<proteinExistence type="predicted"/>
<dbReference type="RefSeq" id="WP_377734177.1">
    <property type="nucleotide sequence ID" value="NZ_JBHSRI010000018.1"/>
</dbReference>
<accession>A0ABW1LA45</accession>
<gene>
    <name evidence="1" type="ORF">ACFPYN_11075</name>
</gene>
<reference evidence="2" key="1">
    <citation type="journal article" date="2019" name="Int. J. Syst. Evol. Microbiol.">
        <title>The Global Catalogue of Microorganisms (GCM) 10K type strain sequencing project: providing services to taxonomists for standard genome sequencing and annotation.</title>
        <authorList>
            <consortium name="The Broad Institute Genomics Platform"/>
            <consortium name="The Broad Institute Genome Sequencing Center for Infectious Disease"/>
            <person name="Wu L."/>
            <person name="Ma J."/>
        </authorList>
    </citation>
    <scope>NUCLEOTIDE SEQUENCE [LARGE SCALE GENOMIC DNA]</scope>
    <source>
        <strain evidence="2">CCUG 54527</strain>
    </source>
</reference>
<comment type="caution">
    <text evidence="1">The sequence shown here is derived from an EMBL/GenBank/DDBJ whole genome shotgun (WGS) entry which is preliminary data.</text>
</comment>
<keyword evidence="2" id="KW-1185">Reference proteome</keyword>
<organism evidence="1 2">
    <name type="scientific">Paenisporosarcina macmurdoensis</name>
    <dbReference type="NCBI Taxonomy" id="212659"/>
    <lineage>
        <taxon>Bacteria</taxon>
        <taxon>Bacillati</taxon>
        <taxon>Bacillota</taxon>
        <taxon>Bacilli</taxon>
        <taxon>Bacillales</taxon>
        <taxon>Caryophanaceae</taxon>
        <taxon>Paenisporosarcina</taxon>
    </lineage>
</organism>
<evidence type="ECO:0000313" key="1">
    <source>
        <dbReference type="EMBL" id="MFC6039963.1"/>
    </source>
</evidence>